<name>A0AAD5U994_9FUNG</name>
<comment type="caution">
    <text evidence="9">The sequence shown here is derived from an EMBL/GenBank/DDBJ whole genome shotgun (WGS) entry which is preliminary data.</text>
</comment>
<dbReference type="PROSITE" id="PS51837">
    <property type="entry name" value="LITAF"/>
    <property type="match status" value="1"/>
</dbReference>
<feature type="transmembrane region" description="Helical" evidence="7">
    <location>
        <begin position="93"/>
        <end position="116"/>
    </location>
</feature>
<comment type="similarity">
    <text evidence="2">Belongs to the CDIP1/LITAF family.</text>
</comment>
<dbReference type="Pfam" id="PF10601">
    <property type="entry name" value="zf-LITAF-like"/>
    <property type="match status" value="1"/>
</dbReference>
<sequence>MDQKSPYEQQNVPTYPQQPTGQVPQQPPQYVLAQPSAPQQAYQPQQNTPVSQAPGPQAPMMVVNTTFSEFPQPITCMNCKQQGMSVTDKSNGAAVWIAACATCLLFWPCVWVPFVIDTCKDTNHRCANCGMVAGVKKMI</sequence>
<reference evidence="9" key="1">
    <citation type="submission" date="2020-05" db="EMBL/GenBank/DDBJ databases">
        <title>Phylogenomic resolution of chytrid fungi.</title>
        <authorList>
            <person name="Stajich J.E."/>
            <person name="Amses K."/>
            <person name="Simmons R."/>
            <person name="Seto K."/>
            <person name="Myers J."/>
            <person name="Bonds A."/>
            <person name="Quandt C.A."/>
            <person name="Barry K."/>
            <person name="Liu P."/>
            <person name="Grigoriev I."/>
            <person name="Longcore J.E."/>
            <person name="James T.Y."/>
        </authorList>
    </citation>
    <scope>NUCLEOTIDE SEQUENCE</scope>
    <source>
        <strain evidence="9">PLAUS21</strain>
    </source>
</reference>
<dbReference type="SMART" id="SM00714">
    <property type="entry name" value="LITAF"/>
    <property type="match status" value="1"/>
</dbReference>
<dbReference type="InterPro" id="IPR006629">
    <property type="entry name" value="LITAF"/>
</dbReference>
<keyword evidence="5 7" id="KW-0472">Membrane</keyword>
<dbReference type="InterPro" id="IPR037519">
    <property type="entry name" value="LITAF_fam"/>
</dbReference>
<dbReference type="PANTHER" id="PTHR23292">
    <property type="entry name" value="LIPOPOLYSACCHARIDE-INDUCED TUMOR NECROSIS FACTOR-ALPHA FACTOR"/>
    <property type="match status" value="1"/>
</dbReference>
<dbReference type="Proteomes" id="UP001210925">
    <property type="component" value="Unassembled WGS sequence"/>
</dbReference>
<evidence type="ECO:0000256" key="2">
    <source>
        <dbReference type="ARBA" id="ARBA00005975"/>
    </source>
</evidence>
<keyword evidence="7" id="KW-1133">Transmembrane helix</keyword>
<evidence type="ECO:0000256" key="6">
    <source>
        <dbReference type="SAM" id="MobiDB-lite"/>
    </source>
</evidence>
<feature type="domain" description="LITAF" evidence="8">
    <location>
        <begin position="56"/>
        <end position="138"/>
    </location>
</feature>
<evidence type="ECO:0000256" key="1">
    <source>
        <dbReference type="ARBA" id="ARBA00004170"/>
    </source>
</evidence>
<evidence type="ECO:0000313" key="10">
    <source>
        <dbReference type="Proteomes" id="UP001210925"/>
    </source>
</evidence>
<comment type="subcellular location">
    <subcellularLocation>
        <location evidence="1">Membrane</location>
        <topology evidence="1">Peripheral membrane protein</topology>
    </subcellularLocation>
</comment>
<evidence type="ECO:0000256" key="3">
    <source>
        <dbReference type="ARBA" id="ARBA00022723"/>
    </source>
</evidence>
<evidence type="ECO:0000259" key="8">
    <source>
        <dbReference type="PROSITE" id="PS51837"/>
    </source>
</evidence>
<evidence type="ECO:0000256" key="4">
    <source>
        <dbReference type="ARBA" id="ARBA00022833"/>
    </source>
</evidence>
<proteinExistence type="inferred from homology"/>
<keyword evidence="10" id="KW-1185">Reference proteome</keyword>
<dbReference type="EMBL" id="JADGKB010000192">
    <property type="protein sequence ID" value="KAJ3251239.1"/>
    <property type="molecule type" value="Genomic_DNA"/>
</dbReference>
<keyword evidence="7" id="KW-0812">Transmembrane</keyword>
<keyword evidence="4" id="KW-0862">Zinc</keyword>
<keyword evidence="3" id="KW-0479">Metal-binding</keyword>
<protein>
    <recommendedName>
        <fullName evidence="8">LITAF domain-containing protein</fullName>
    </recommendedName>
</protein>
<evidence type="ECO:0000313" key="9">
    <source>
        <dbReference type="EMBL" id="KAJ3251239.1"/>
    </source>
</evidence>
<feature type="compositionally biased region" description="Polar residues" evidence="6">
    <location>
        <begin position="1"/>
        <end position="12"/>
    </location>
</feature>
<dbReference type="GO" id="GO:0016020">
    <property type="term" value="C:membrane"/>
    <property type="evidence" value="ECO:0007669"/>
    <property type="project" value="UniProtKB-SubCell"/>
</dbReference>
<accession>A0AAD5U994</accession>
<evidence type="ECO:0000256" key="7">
    <source>
        <dbReference type="SAM" id="Phobius"/>
    </source>
</evidence>
<dbReference type="GO" id="GO:0008270">
    <property type="term" value="F:zinc ion binding"/>
    <property type="evidence" value="ECO:0007669"/>
    <property type="project" value="TreeGrafter"/>
</dbReference>
<evidence type="ECO:0000256" key="5">
    <source>
        <dbReference type="ARBA" id="ARBA00023136"/>
    </source>
</evidence>
<gene>
    <name evidence="9" type="ORF">HK103_002568</name>
</gene>
<dbReference type="AlphaFoldDB" id="A0AAD5U994"/>
<feature type="compositionally biased region" description="Low complexity" evidence="6">
    <location>
        <begin position="13"/>
        <end position="46"/>
    </location>
</feature>
<feature type="region of interest" description="Disordered" evidence="6">
    <location>
        <begin position="1"/>
        <end position="57"/>
    </location>
</feature>
<dbReference type="PANTHER" id="PTHR23292:SF6">
    <property type="entry name" value="FI16602P1-RELATED"/>
    <property type="match status" value="1"/>
</dbReference>
<organism evidence="9 10">
    <name type="scientific">Boothiomyces macroporosus</name>
    <dbReference type="NCBI Taxonomy" id="261099"/>
    <lineage>
        <taxon>Eukaryota</taxon>
        <taxon>Fungi</taxon>
        <taxon>Fungi incertae sedis</taxon>
        <taxon>Chytridiomycota</taxon>
        <taxon>Chytridiomycota incertae sedis</taxon>
        <taxon>Chytridiomycetes</taxon>
        <taxon>Rhizophydiales</taxon>
        <taxon>Terramycetaceae</taxon>
        <taxon>Boothiomyces</taxon>
    </lineage>
</organism>